<comment type="caution">
    <text evidence="2">The sequence shown here is derived from an EMBL/GenBank/DDBJ whole genome shotgun (WGS) entry which is preliminary data.</text>
</comment>
<protein>
    <submittedName>
        <fullName evidence="2">Uncharacterized protein</fullName>
    </submittedName>
</protein>
<proteinExistence type="predicted"/>
<dbReference type="AlphaFoldDB" id="A0A645JIA3"/>
<name>A0A645JIA3_9ZZZZ</name>
<dbReference type="EMBL" id="VSSQ01133251">
    <property type="protein sequence ID" value="MPN59353.1"/>
    <property type="molecule type" value="Genomic_DNA"/>
</dbReference>
<reference evidence="2" key="1">
    <citation type="submission" date="2019-08" db="EMBL/GenBank/DDBJ databases">
        <authorList>
            <person name="Kucharzyk K."/>
            <person name="Murdoch R.W."/>
            <person name="Higgins S."/>
            <person name="Loffler F."/>
        </authorList>
    </citation>
    <scope>NUCLEOTIDE SEQUENCE</scope>
</reference>
<feature type="compositionally biased region" description="Low complexity" evidence="1">
    <location>
        <begin position="19"/>
        <end position="31"/>
    </location>
</feature>
<evidence type="ECO:0000256" key="1">
    <source>
        <dbReference type="SAM" id="MobiDB-lite"/>
    </source>
</evidence>
<organism evidence="2">
    <name type="scientific">bioreactor metagenome</name>
    <dbReference type="NCBI Taxonomy" id="1076179"/>
    <lineage>
        <taxon>unclassified sequences</taxon>
        <taxon>metagenomes</taxon>
        <taxon>ecological metagenomes</taxon>
    </lineage>
</organism>
<gene>
    <name evidence="2" type="ORF">SDC9_207074</name>
</gene>
<evidence type="ECO:0000313" key="2">
    <source>
        <dbReference type="EMBL" id="MPN59353.1"/>
    </source>
</evidence>
<accession>A0A645JIA3</accession>
<sequence length="128" mass="13114">MVGAANQAAFAMPDKSTKPKPAASAYPPSTPTKIGMIAIKPRNTTEPRIVITRVKIETVITFGSKVFAVKPAISAATGASSRPITATMAPIAAGGKTTSIHLVPITLRLSATIVKIAPTAMKPPKAAP</sequence>
<feature type="region of interest" description="Disordered" evidence="1">
    <location>
        <begin position="1"/>
        <end position="31"/>
    </location>
</feature>